<proteinExistence type="predicted"/>
<gene>
    <name evidence="3" type="ORF">KK060_10705</name>
</gene>
<feature type="domain" description="Urease accessory protein UreH-like transmembrane" evidence="2">
    <location>
        <begin position="4"/>
        <end position="198"/>
    </location>
</feature>
<comment type="caution">
    <text evidence="3">The sequence shown here is derived from an EMBL/GenBank/DDBJ whole genome shotgun (WGS) entry which is preliminary data.</text>
</comment>
<organism evidence="3 4">
    <name type="scientific">Chryseosolibacter indicus</name>
    <dbReference type="NCBI Taxonomy" id="2782351"/>
    <lineage>
        <taxon>Bacteria</taxon>
        <taxon>Pseudomonadati</taxon>
        <taxon>Bacteroidota</taxon>
        <taxon>Cytophagia</taxon>
        <taxon>Cytophagales</taxon>
        <taxon>Chryseotaleaceae</taxon>
        <taxon>Chryseosolibacter</taxon>
    </lineage>
</organism>
<feature type="transmembrane region" description="Helical" evidence="1">
    <location>
        <begin position="154"/>
        <end position="176"/>
    </location>
</feature>
<keyword evidence="1" id="KW-1133">Transmembrane helix</keyword>
<accession>A0ABS5VQM7</accession>
<feature type="transmembrane region" description="Helical" evidence="1">
    <location>
        <begin position="122"/>
        <end position="148"/>
    </location>
</feature>
<dbReference type="Proteomes" id="UP000772618">
    <property type="component" value="Unassembled WGS sequence"/>
</dbReference>
<keyword evidence="4" id="KW-1185">Reference proteome</keyword>
<evidence type="ECO:0000313" key="3">
    <source>
        <dbReference type="EMBL" id="MBT1703752.1"/>
    </source>
</evidence>
<reference evidence="3 4" key="1">
    <citation type="submission" date="2021-05" db="EMBL/GenBank/DDBJ databases">
        <title>A Polyphasic approach of four new species of the genus Ohtaekwangia: Ohtaekwangia histidinii sp. nov., Ohtaekwangia cretensis sp. nov., Ohtaekwangia indiensis sp. nov., Ohtaekwangia reichenbachii sp. nov. from diverse environment.</title>
        <authorList>
            <person name="Octaviana S."/>
        </authorList>
    </citation>
    <scope>NUCLEOTIDE SEQUENCE [LARGE SCALE GENOMIC DNA]</scope>
    <source>
        <strain evidence="3 4">PWU20</strain>
    </source>
</reference>
<protein>
    <submittedName>
        <fullName evidence="3">Sulfite exporter TauE/SafE family protein</fullName>
    </submittedName>
</protein>
<feature type="transmembrane region" description="Helical" evidence="1">
    <location>
        <begin position="71"/>
        <end position="88"/>
    </location>
</feature>
<evidence type="ECO:0000259" key="2">
    <source>
        <dbReference type="Pfam" id="PF13386"/>
    </source>
</evidence>
<feature type="transmembrane region" description="Helical" evidence="1">
    <location>
        <begin position="46"/>
        <end position="66"/>
    </location>
</feature>
<dbReference type="PANTHER" id="PTHR42208:SF1">
    <property type="entry name" value="HEAVY METAL TRANSPORTER"/>
    <property type="match status" value="1"/>
</dbReference>
<evidence type="ECO:0000256" key="1">
    <source>
        <dbReference type="SAM" id="Phobius"/>
    </source>
</evidence>
<keyword evidence="1" id="KW-0472">Membrane</keyword>
<feature type="transmembrane region" description="Helical" evidence="1">
    <location>
        <begin position="188"/>
        <end position="207"/>
    </location>
</feature>
<name>A0ABS5VQM7_9BACT</name>
<evidence type="ECO:0000313" key="4">
    <source>
        <dbReference type="Proteomes" id="UP000772618"/>
    </source>
</evidence>
<keyword evidence="1" id="KW-0812">Transmembrane</keyword>
<dbReference type="PANTHER" id="PTHR42208">
    <property type="entry name" value="HEAVY METAL TRANSPORTER-RELATED"/>
    <property type="match status" value="1"/>
</dbReference>
<sequence>MILAAIIMGFAGSFHCIGMCSPLVLAISANGKNALIRRVIYNAGRISTYGLLGAIVSAIGMALPLLKFQNAISLGLGILLIAFSIFQMRLHIPVLTKAASALSGVLKTLFSRYIQKRNYGSVFILGSLNGLLPCGLTLLALTYCLTLADPLSGFNYMLLFGLGTMPVMLGLTSVLLEMVKRYNLNLKKVSTAILLISGCILIARVFIMHTPSHEEQRLVDIVLCR</sequence>
<dbReference type="EMBL" id="JAHESD010000019">
    <property type="protein sequence ID" value="MBT1703752.1"/>
    <property type="molecule type" value="Genomic_DNA"/>
</dbReference>
<dbReference type="Pfam" id="PF13386">
    <property type="entry name" value="DsbD_2"/>
    <property type="match status" value="1"/>
</dbReference>
<dbReference type="InterPro" id="IPR039447">
    <property type="entry name" value="UreH-like_TM_dom"/>
</dbReference>